<dbReference type="Proteomes" id="UP000250369">
    <property type="component" value="Unassembled WGS sequence"/>
</dbReference>
<keyword evidence="1" id="KW-0812">Transmembrane</keyword>
<dbReference type="AlphaFoldDB" id="A0A329MM25"/>
<keyword evidence="1" id="KW-0472">Membrane</keyword>
<keyword evidence="3" id="KW-1185">Reference proteome</keyword>
<reference evidence="2 3" key="1">
    <citation type="journal article" date="2009" name="Int. J. Syst. Evol. Microbiol.">
        <title>Paenibacillus contaminans sp. nov., isolated from a contaminated laboratory plate.</title>
        <authorList>
            <person name="Chou J.H."/>
            <person name="Lee J.H."/>
            <person name="Lin M.C."/>
            <person name="Chang P.S."/>
            <person name="Arun A.B."/>
            <person name="Young C.C."/>
            <person name="Chen W.M."/>
        </authorList>
    </citation>
    <scope>NUCLEOTIDE SEQUENCE [LARGE SCALE GENOMIC DNA]</scope>
    <source>
        <strain evidence="2 3">CKOBP-6</strain>
    </source>
</reference>
<dbReference type="EMBL" id="QMFB01000007">
    <property type="protein sequence ID" value="RAV20578.1"/>
    <property type="molecule type" value="Genomic_DNA"/>
</dbReference>
<proteinExistence type="predicted"/>
<keyword evidence="1" id="KW-1133">Transmembrane helix</keyword>
<accession>A0A329MM25</accession>
<comment type="caution">
    <text evidence="2">The sequence shown here is derived from an EMBL/GenBank/DDBJ whole genome shotgun (WGS) entry which is preliminary data.</text>
</comment>
<evidence type="ECO:0000256" key="1">
    <source>
        <dbReference type="SAM" id="Phobius"/>
    </source>
</evidence>
<evidence type="ECO:0008006" key="4">
    <source>
        <dbReference type="Google" id="ProtNLM"/>
    </source>
</evidence>
<protein>
    <recommendedName>
        <fullName evidence="4">DUF1146 domain-containing protein</fullName>
    </recommendedName>
</protein>
<evidence type="ECO:0000313" key="2">
    <source>
        <dbReference type="EMBL" id="RAV20578.1"/>
    </source>
</evidence>
<sequence>MSFLLLAAMLLFGGSLLLTALSQTAWGQARLRWPAASSSHLLIGLLLGGSLVYLCLELGMLLQKYLL</sequence>
<organism evidence="2 3">
    <name type="scientific">Paenibacillus contaminans</name>
    <dbReference type="NCBI Taxonomy" id="450362"/>
    <lineage>
        <taxon>Bacteria</taxon>
        <taxon>Bacillati</taxon>
        <taxon>Bacillota</taxon>
        <taxon>Bacilli</taxon>
        <taxon>Bacillales</taxon>
        <taxon>Paenibacillaceae</taxon>
        <taxon>Paenibacillus</taxon>
    </lineage>
</organism>
<gene>
    <name evidence="2" type="ORF">DQG23_13765</name>
</gene>
<dbReference type="RefSeq" id="WP_113031435.1">
    <property type="nucleotide sequence ID" value="NZ_QMFB01000007.1"/>
</dbReference>
<name>A0A329MM25_9BACL</name>
<feature type="transmembrane region" description="Helical" evidence="1">
    <location>
        <begin position="43"/>
        <end position="62"/>
    </location>
</feature>
<evidence type="ECO:0000313" key="3">
    <source>
        <dbReference type="Proteomes" id="UP000250369"/>
    </source>
</evidence>